<keyword evidence="2" id="KW-0812">Transmembrane</keyword>
<name>A0AAI9UFF3_9PEZI</name>
<feature type="transmembrane region" description="Helical" evidence="2">
    <location>
        <begin position="103"/>
        <end position="125"/>
    </location>
</feature>
<accession>A0AAI9UFF3</accession>
<reference evidence="4 5" key="1">
    <citation type="submission" date="2016-10" db="EMBL/GenBank/DDBJ databases">
        <title>The genome sequence of Colletotrichum fioriniae PJ7.</title>
        <authorList>
            <person name="Baroncelli R."/>
        </authorList>
    </citation>
    <scope>NUCLEOTIDE SEQUENCE [LARGE SCALE GENOMIC DNA]</scope>
    <source>
        <strain evidence="4">Col 31</strain>
    </source>
</reference>
<evidence type="ECO:0000313" key="4">
    <source>
        <dbReference type="EMBL" id="KAK1457412.1"/>
    </source>
</evidence>
<proteinExistence type="predicted"/>
<gene>
    <name evidence="4" type="ORF">CMEL01_15892</name>
</gene>
<feature type="signal peptide" evidence="3">
    <location>
        <begin position="1"/>
        <end position="21"/>
    </location>
</feature>
<dbReference type="Proteomes" id="UP001239795">
    <property type="component" value="Unassembled WGS sequence"/>
</dbReference>
<evidence type="ECO:0000256" key="2">
    <source>
        <dbReference type="SAM" id="Phobius"/>
    </source>
</evidence>
<comment type="caution">
    <text evidence="4">The sequence shown here is derived from an EMBL/GenBank/DDBJ whole genome shotgun (WGS) entry which is preliminary data.</text>
</comment>
<feature type="transmembrane region" description="Helical" evidence="2">
    <location>
        <begin position="73"/>
        <end position="91"/>
    </location>
</feature>
<protein>
    <recommendedName>
        <fullName evidence="6">Secreted protein</fullName>
    </recommendedName>
</protein>
<feature type="chain" id="PRO_5042505391" description="Secreted protein" evidence="3">
    <location>
        <begin position="22"/>
        <end position="154"/>
    </location>
</feature>
<dbReference type="EMBL" id="MLGG01000016">
    <property type="protein sequence ID" value="KAK1457412.1"/>
    <property type="molecule type" value="Genomic_DNA"/>
</dbReference>
<keyword evidence="3" id="KW-0732">Signal</keyword>
<keyword evidence="2" id="KW-1133">Transmembrane helix</keyword>
<organism evidence="4 5">
    <name type="scientific">Colletotrichum melonis</name>
    <dbReference type="NCBI Taxonomy" id="1209925"/>
    <lineage>
        <taxon>Eukaryota</taxon>
        <taxon>Fungi</taxon>
        <taxon>Dikarya</taxon>
        <taxon>Ascomycota</taxon>
        <taxon>Pezizomycotina</taxon>
        <taxon>Sordariomycetes</taxon>
        <taxon>Hypocreomycetidae</taxon>
        <taxon>Glomerellales</taxon>
        <taxon>Glomerellaceae</taxon>
        <taxon>Colletotrichum</taxon>
        <taxon>Colletotrichum acutatum species complex</taxon>
    </lineage>
</organism>
<keyword evidence="5" id="KW-1185">Reference proteome</keyword>
<evidence type="ECO:0000313" key="5">
    <source>
        <dbReference type="Proteomes" id="UP001239795"/>
    </source>
</evidence>
<evidence type="ECO:0000256" key="1">
    <source>
        <dbReference type="SAM" id="MobiDB-lite"/>
    </source>
</evidence>
<keyword evidence="2" id="KW-0472">Membrane</keyword>
<dbReference type="AlphaFoldDB" id="A0AAI9UFF3"/>
<evidence type="ECO:0008006" key="6">
    <source>
        <dbReference type="Google" id="ProtNLM"/>
    </source>
</evidence>
<feature type="region of interest" description="Disordered" evidence="1">
    <location>
        <begin position="23"/>
        <end position="54"/>
    </location>
</feature>
<feature type="compositionally biased region" description="Low complexity" evidence="1">
    <location>
        <begin position="23"/>
        <end position="41"/>
    </location>
</feature>
<evidence type="ECO:0000256" key="3">
    <source>
        <dbReference type="SAM" id="SignalP"/>
    </source>
</evidence>
<sequence>MKSVAVWSLWFCFPSAPPNLASSTAATGTGSDSPRGPSRSSACAIHQSSPTRPLSGELHHGAKSLLPTIQTSSTLLSITGSAFLAVVLLRWPDSGRYQSTTPSLPIVGITNLSFRFWITFCLGFLCAIGKSQVFCFPGASRQEQIGERAGRPTD</sequence>